<dbReference type="Proteomes" id="UP000481153">
    <property type="component" value="Unassembled WGS sequence"/>
</dbReference>
<evidence type="ECO:0000313" key="2">
    <source>
        <dbReference type="Proteomes" id="UP000481153"/>
    </source>
</evidence>
<reference evidence="1 2" key="1">
    <citation type="submission" date="2019-07" db="EMBL/GenBank/DDBJ databases">
        <title>Genomics analysis of Aphanomyces spp. identifies a new class of oomycete effector associated with host adaptation.</title>
        <authorList>
            <person name="Gaulin E."/>
        </authorList>
    </citation>
    <scope>NUCLEOTIDE SEQUENCE [LARGE SCALE GENOMIC DNA]</scope>
    <source>
        <strain evidence="1 2">ATCC 201684</strain>
    </source>
</reference>
<proteinExistence type="predicted"/>
<comment type="caution">
    <text evidence="1">The sequence shown here is derived from an EMBL/GenBank/DDBJ whole genome shotgun (WGS) entry which is preliminary data.</text>
</comment>
<protein>
    <submittedName>
        <fullName evidence="1">Uncharacterized protein</fullName>
    </submittedName>
</protein>
<evidence type="ECO:0000313" key="1">
    <source>
        <dbReference type="EMBL" id="KAF0735886.1"/>
    </source>
</evidence>
<dbReference type="AlphaFoldDB" id="A0A6G0X785"/>
<name>A0A6G0X785_9STRA</name>
<gene>
    <name evidence="1" type="ORF">Ae201684_007888</name>
</gene>
<dbReference type="EMBL" id="VJMJ01000093">
    <property type="protein sequence ID" value="KAF0735886.1"/>
    <property type="molecule type" value="Genomic_DNA"/>
</dbReference>
<organism evidence="1 2">
    <name type="scientific">Aphanomyces euteiches</name>
    <dbReference type="NCBI Taxonomy" id="100861"/>
    <lineage>
        <taxon>Eukaryota</taxon>
        <taxon>Sar</taxon>
        <taxon>Stramenopiles</taxon>
        <taxon>Oomycota</taxon>
        <taxon>Saprolegniomycetes</taxon>
        <taxon>Saprolegniales</taxon>
        <taxon>Verrucalvaceae</taxon>
        <taxon>Aphanomyces</taxon>
    </lineage>
</organism>
<sequence length="140" mass="15735">MLMKKVEFVLADDRIHVCRNGVGVKAWVYSVKFHYLASIGHYSFAEETTMEVLVVPPRTDDINTESVAFTVDRYASGFPTPDSNIEAICGADNTQAITCVKTSDPTKRGEVTQIHNRHSYPRSRHRVSRAFSRTDSLLLS</sequence>
<accession>A0A6G0X785</accession>
<keyword evidence="2" id="KW-1185">Reference proteome</keyword>